<gene>
    <name evidence="1" type="ORF">CTheo_8231</name>
</gene>
<sequence>MASHDLVSRIRYESVPGFFIQSDPSTVPSPHPPAFGLKACTSLTYWKDFEDRIGQLQQSAPRGTRYVVCWLGRHGQGWHNVAVDKHGPKAWDEYWSKQNGDNEITWGPDARLTPLGESQAKAVNDLWKLELSRPDDPVPLPTKMFTSPLARALATAGITFKDIAILPRDKDMSHVTNPLVMEKLRESLAPYTSDKRSTKTEIQNLYPAFQIEDEFSEVDELWSETVSESGSHFNARVRAVLGNIMGNIVTKSDTFISITTHSGVAAEILRIINHRSYPLPAGGVIPVVIKVITQCQ</sequence>
<proteinExistence type="predicted"/>
<dbReference type="InterPro" id="IPR050275">
    <property type="entry name" value="PGM_Phosphatase"/>
</dbReference>
<dbReference type="PANTHER" id="PTHR48100">
    <property type="entry name" value="BROAD-SPECIFICITY PHOSPHATASE YOR283W-RELATED"/>
    <property type="match status" value="1"/>
</dbReference>
<organism evidence="1 2">
    <name type="scientific">Ceratobasidium theobromae</name>
    <dbReference type="NCBI Taxonomy" id="1582974"/>
    <lineage>
        <taxon>Eukaryota</taxon>
        <taxon>Fungi</taxon>
        <taxon>Dikarya</taxon>
        <taxon>Basidiomycota</taxon>
        <taxon>Agaricomycotina</taxon>
        <taxon>Agaricomycetes</taxon>
        <taxon>Cantharellales</taxon>
        <taxon>Ceratobasidiaceae</taxon>
        <taxon>Ceratobasidium</taxon>
    </lineage>
</organism>
<dbReference type="AlphaFoldDB" id="A0A5N5QA57"/>
<evidence type="ECO:0000313" key="1">
    <source>
        <dbReference type="EMBL" id="KAB5588328.1"/>
    </source>
</evidence>
<reference evidence="1 2" key="1">
    <citation type="journal article" date="2019" name="Fungal Biol. Biotechnol.">
        <title>Draft genome sequence of fastidious pathogen Ceratobasidium theobromae, which causes vascular-streak dieback in Theobroma cacao.</title>
        <authorList>
            <person name="Ali S.S."/>
            <person name="Asman A."/>
            <person name="Shao J."/>
            <person name="Firmansyah A.P."/>
            <person name="Susilo A.W."/>
            <person name="Rosmana A."/>
            <person name="McMahon P."/>
            <person name="Junaid M."/>
            <person name="Guest D."/>
            <person name="Kheng T.Y."/>
            <person name="Meinhardt L.W."/>
            <person name="Bailey B.A."/>
        </authorList>
    </citation>
    <scope>NUCLEOTIDE SEQUENCE [LARGE SCALE GENOMIC DNA]</scope>
    <source>
        <strain evidence="1 2">CT2</strain>
    </source>
</reference>
<comment type="caution">
    <text evidence="1">The sequence shown here is derived from an EMBL/GenBank/DDBJ whole genome shotgun (WGS) entry which is preliminary data.</text>
</comment>
<dbReference type="InterPro" id="IPR013078">
    <property type="entry name" value="His_Pase_superF_clade-1"/>
</dbReference>
<name>A0A5N5QA57_9AGAM</name>
<dbReference type="Pfam" id="PF00300">
    <property type="entry name" value="His_Phos_1"/>
    <property type="match status" value="1"/>
</dbReference>
<dbReference type="EMBL" id="SSOP01000486">
    <property type="protein sequence ID" value="KAB5588328.1"/>
    <property type="molecule type" value="Genomic_DNA"/>
</dbReference>
<dbReference type="Proteomes" id="UP000383932">
    <property type="component" value="Unassembled WGS sequence"/>
</dbReference>
<dbReference type="SUPFAM" id="SSF53254">
    <property type="entry name" value="Phosphoglycerate mutase-like"/>
    <property type="match status" value="1"/>
</dbReference>
<keyword evidence="2" id="KW-1185">Reference proteome</keyword>
<dbReference type="CDD" id="cd07067">
    <property type="entry name" value="HP_PGM_like"/>
    <property type="match status" value="1"/>
</dbReference>
<evidence type="ECO:0000313" key="2">
    <source>
        <dbReference type="Proteomes" id="UP000383932"/>
    </source>
</evidence>
<dbReference type="InterPro" id="IPR029033">
    <property type="entry name" value="His_PPase_superfam"/>
</dbReference>
<dbReference type="OrthoDB" id="496981at2759"/>
<dbReference type="GO" id="GO:0016791">
    <property type="term" value="F:phosphatase activity"/>
    <property type="evidence" value="ECO:0007669"/>
    <property type="project" value="TreeGrafter"/>
</dbReference>
<dbReference type="PANTHER" id="PTHR48100:SF1">
    <property type="entry name" value="HISTIDINE PHOSPHATASE FAMILY PROTEIN-RELATED"/>
    <property type="match status" value="1"/>
</dbReference>
<dbReference type="GO" id="GO:0005737">
    <property type="term" value="C:cytoplasm"/>
    <property type="evidence" value="ECO:0007669"/>
    <property type="project" value="TreeGrafter"/>
</dbReference>
<accession>A0A5N5QA57</accession>
<dbReference type="Gene3D" id="3.40.50.1240">
    <property type="entry name" value="Phosphoglycerate mutase-like"/>
    <property type="match status" value="1"/>
</dbReference>
<protein>
    <submittedName>
        <fullName evidence="1">Phosphomutase PMU1</fullName>
    </submittedName>
</protein>